<evidence type="ECO:0000256" key="5">
    <source>
        <dbReference type="ARBA" id="ARBA00022694"/>
    </source>
</evidence>
<comment type="function">
    <text evidence="7">Catalyzes the 2'-O methylation of guanosine at position 18 in tRNA.</text>
</comment>
<sequence length="232" mass="26689">MEQVTPDFRMALKYYDRLFDLLTEHKKNLFTTLIEYRTNHIAWLADNFYHEQNSSAIIRSADCFGYNTVFVIEDKYRFKVNEEIAMGAQKWVNTVIFQVGNVDYGQAIHAIKQSGYKLIAATPHIDGLSAENLDIRKPICIAMGSERHGHHPEILEEADGFVAIPMEGFSESLNVSVTAGVLMYTLKKRLKSEGIDWQLSDADKKRQILIWMLKTIPSAQKMVERWIQEEAN</sequence>
<evidence type="ECO:0000256" key="1">
    <source>
        <dbReference type="ARBA" id="ARBA00022555"/>
    </source>
</evidence>
<dbReference type="PANTHER" id="PTHR43453">
    <property type="entry name" value="RRNA METHYLASE-LIKE"/>
    <property type="match status" value="1"/>
</dbReference>
<comment type="caution">
    <text evidence="7">Lacks conserved residue(s) required for the propagation of feature annotation.</text>
</comment>
<keyword evidence="2 7" id="KW-0489">Methyltransferase</keyword>
<evidence type="ECO:0000256" key="6">
    <source>
        <dbReference type="ARBA" id="ARBA00022884"/>
    </source>
</evidence>
<dbReference type="InterPro" id="IPR029026">
    <property type="entry name" value="tRNA_m1G_MTases_N"/>
</dbReference>
<dbReference type="GO" id="GO:0002938">
    <property type="term" value="P:tRNA guanine ribose methylation"/>
    <property type="evidence" value="ECO:0007669"/>
    <property type="project" value="UniProtKB-UniRule"/>
</dbReference>
<keyword evidence="6 7" id="KW-0694">RNA-binding</keyword>
<evidence type="ECO:0000313" key="9">
    <source>
        <dbReference type="EMBL" id="RCX03803.1"/>
    </source>
</evidence>
<dbReference type="Gene3D" id="3.40.1280.10">
    <property type="match status" value="1"/>
</dbReference>
<evidence type="ECO:0000313" key="10">
    <source>
        <dbReference type="Proteomes" id="UP000253517"/>
    </source>
</evidence>
<gene>
    <name evidence="7" type="primary">trmH</name>
    <name evidence="9" type="ORF">DES35_102259</name>
</gene>
<keyword evidence="10" id="KW-1185">Reference proteome</keyword>
<dbReference type="GO" id="GO:0141100">
    <property type="term" value="F:tRNA (guanine(18)-2'-O)-methyltransferase activity"/>
    <property type="evidence" value="ECO:0007669"/>
    <property type="project" value="UniProtKB-UniRule"/>
</dbReference>
<name>A0A369A3Q1_9FLAO</name>
<evidence type="ECO:0000256" key="3">
    <source>
        <dbReference type="ARBA" id="ARBA00022679"/>
    </source>
</evidence>
<dbReference type="SUPFAM" id="SSF75217">
    <property type="entry name" value="alpha/beta knot"/>
    <property type="match status" value="1"/>
</dbReference>
<dbReference type="EC" id="2.1.1.34" evidence="7"/>
<reference evidence="9 10" key="1">
    <citation type="submission" date="2018-07" db="EMBL/GenBank/DDBJ databases">
        <title>Genomic Encyclopedia of Type Strains, Phase IV (KMG-IV): sequencing the most valuable type-strain genomes for metagenomic binning, comparative biology and taxonomic classification.</title>
        <authorList>
            <person name="Goeker M."/>
        </authorList>
    </citation>
    <scope>NUCLEOTIDE SEQUENCE [LARGE SCALE GENOMIC DNA]</scope>
    <source>
        <strain evidence="9 10">DSM 21410</strain>
    </source>
</reference>
<dbReference type="GO" id="GO:0000049">
    <property type="term" value="F:tRNA binding"/>
    <property type="evidence" value="ECO:0007669"/>
    <property type="project" value="UniProtKB-UniRule"/>
</dbReference>
<evidence type="ECO:0000256" key="4">
    <source>
        <dbReference type="ARBA" id="ARBA00022691"/>
    </source>
</evidence>
<comment type="catalytic activity">
    <reaction evidence="7">
        <text>guanosine(18) in tRNA + S-adenosyl-L-methionine = 2'-O-methylguanosine(18) in tRNA + S-adenosyl-L-homocysteine + H(+)</text>
        <dbReference type="Rhea" id="RHEA:20077"/>
        <dbReference type="Rhea" id="RHEA-COMP:10190"/>
        <dbReference type="Rhea" id="RHEA-COMP:10192"/>
        <dbReference type="ChEBI" id="CHEBI:15378"/>
        <dbReference type="ChEBI" id="CHEBI:57856"/>
        <dbReference type="ChEBI" id="CHEBI:59789"/>
        <dbReference type="ChEBI" id="CHEBI:74269"/>
        <dbReference type="ChEBI" id="CHEBI:74445"/>
        <dbReference type="EC" id="2.1.1.34"/>
    </reaction>
</comment>
<evidence type="ECO:0000256" key="7">
    <source>
        <dbReference type="HAMAP-Rule" id="MF_02060"/>
    </source>
</evidence>
<dbReference type="Pfam" id="PF00588">
    <property type="entry name" value="SpoU_methylase"/>
    <property type="match status" value="1"/>
</dbReference>
<dbReference type="Proteomes" id="UP000253517">
    <property type="component" value="Unassembled WGS sequence"/>
</dbReference>
<protein>
    <recommendedName>
        <fullName evidence="7">tRNA (guanosine(18)-2'-O)-methyltransferase</fullName>
        <ecNumber evidence="7">2.1.1.34</ecNumber>
    </recommendedName>
    <alternativeName>
        <fullName evidence="7">tRNA [Gm18] methyltransferase</fullName>
    </alternativeName>
</protein>
<keyword evidence="5 7" id="KW-0819">tRNA processing</keyword>
<feature type="binding site" evidence="7">
    <location>
        <position position="164"/>
    </location>
    <ligand>
        <name>S-adenosyl-L-methionine</name>
        <dbReference type="ChEBI" id="CHEBI:59789"/>
    </ligand>
</feature>
<keyword evidence="4 7" id="KW-0949">S-adenosyl-L-methionine</keyword>
<proteinExistence type="inferred from homology"/>
<dbReference type="AlphaFoldDB" id="A0A369A3Q1"/>
<dbReference type="PANTHER" id="PTHR43453:SF1">
    <property type="entry name" value="TRNA_RRNA METHYLTRANSFERASE SPOU TYPE DOMAIN-CONTAINING PROTEIN"/>
    <property type="match status" value="1"/>
</dbReference>
<comment type="caution">
    <text evidence="9">The sequence shown here is derived from an EMBL/GenBank/DDBJ whole genome shotgun (WGS) entry which is preliminary data.</text>
</comment>
<dbReference type="CDD" id="cd18092">
    <property type="entry name" value="SpoU-like_TrmH"/>
    <property type="match status" value="1"/>
</dbReference>
<feature type="domain" description="tRNA/rRNA methyltransferase SpoU type" evidence="8">
    <location>
        <begin position="45"/>
        <end position="184"/>
    </location>
</feature>
<keyword evidence="3 7" id="KW-0808">Transferase</keyword>
<organism evidence="9 10">
    <name type="scientific">Schleiferia thermophila</name>
    <dbReference type="NCBI Taxonomy" id="884107"/>
    <lineage>
        <taxon>Bacteria</taxon>
        <taxon>Pseudomonadati</taxon>
        <taxon>Bacteroidota</taxon>
        <taxon>Flavobacteriia</taxon>
        <taxon>Flavobacteriales</taxon>
        <taxon>Schleiferiaceae</taxon>
        <taxon>Schleiferia</taxon>
    </lineage>
</organism>
<evidence type="ECO:0000256" key="2">
    <source>
        <dbReference type="ARBA" id="ARBA00022603"/>
    </source>
</evidence>
<dbReference type="InterPro" id="IPR029028">
    <property type="entry name" value="Alpha/beta_knot_MTases"/>
</dbReference>
<accession>A0A369A3Q1</accession>
<dbReference type="EMBL" id="QPJS01000002">
    <property type="protein sequence ID" value="RCX03803.1"/>
    <property type="molecule type" value="Genomic_DNA"/>
</dbReference>
<comment type="similarity">
    <text evidence="7">Belongs to the class IV-like SAM-binding methyltransferase superfamily. RNA methyltransferase TrmH family.</text>
</comment>
<feature type="binding site" evidence="7">
    <location>
        <position position="173"/>
    </location>
    <ligand>
        <name>S-adenosyl-L-methionine</name>
        <dbReference type="ChEBI" id="CHEBI:59789"/>
    </ligand>
</feature>
<dbReference type="RefSeq" id="WP_037357274.1">
    <property type="nucleotide sequence ID" value="NZ_BHZF01000002.1"/>
</dbReference>
<keyword evidence="1 7" id="KW-0820">tRNA-binding</keyword>
<dbReference type="HAMAP" id="MF_02060">
    <property type="entry name" value="tRNA_methyltr_TrmH"/>
    <property type="match status" value="1"/>
</dbReference>
<evidence type="ECO:0000259" key="8">
    <source>
        <dbReference type="Pfam" id="PF00588"/>
    </source>
</evidence>
<dbReference type="InterPro" id="IPR033671">
    <property type="entry name" value="TrmH"/>
</dbReference>
<dbReference type="InterPro" id="IPR001537">
    <property type="entry name" value="SpoU_MeTrfase"/>
</dbReference>